<feature type="compositionally biased region" description="Low complexity" evidence="5">
    <location>
        <begin position="1080"/>
        <end position="1099"/>
    </location>
</feature>
<feature type="domain" description="SLH" evidence="7">
    <location>
        <begin position="149"/>
        <end position="212"/>
    </location>
</feature>
<dbReference type="InterPro" id="IPR001119">
    <property type="entry name" value="SLH_dom"/>
</dbReference>
<evidence type="ECO:0000256" key="6">
    <source>
        <dbReference type="SAM" id="SignalP"/>
    </source>
</evidence>
<dbReference type="EMBL" id="CP020991">
    <property type="protein sequence ID" value="AUO19003.1"/>
    <property type="molecule type" value="Genomic_DNA"/>
</dbReference>
<dbReference type="GO" id="GO:0045490">
    <property type="term" value="P:pectin catabolic process"/>
    <property type="evidence" value="ECO:0007669"/>
    <property type="project" value="TreeGrafter"/>
</dbReference>
<dbReference type="RefSeq" id="WP_102365246.1">
    <property type="nucleotide sequence ID" value="NZ_CP020991.1"/>
</dbReference>
<evidence type="ECO:0000256" key="4">
    <source>
        <dbReference type="ARBA" id="ARBA00023085"/>
    </source>
</evidence>
<proteinExistence type="inferred from homology"/>
<dbReference type="PROSITE" id="PS51272">
    <property type="entry name" value="SLH"/>
    <property type="match status" value="3"/>
</dbReference>
<dbReference type="KEGG" id="mpec:B9O19_00826"/>
<feature type="compositionally biased region" description="Polar residues" evidence="5">
    <location>
        <begin position="270"/>
        <end position="279"/>
    </location>
</feature>
<keyword evidence="6" id="KW-0732">Signal</keyword>
<keyword evidence="2" id="KW-0677">Repeat</keyword>
<name>A0A2K9P163_9FIRM</name>
<feature type="compositionally biased region" description="Low complexity" evidence="5">
    <location>
        <begin position="489"/>
        <end position="509"/>
    </location>
</feature>
<dbReference type="GO" id="GO:0042545">
    <property type="term" value="P:cell wall modification"/>
    <property type="evidence" value="ECO:0007669"/>
    <property type="project" value="InterPro"/>
</dbReference>
<dbReference type="InterPro" id="IPR012334">
    <property type="entry name" value="Pectin_lyas_fold"/>
</dbReference>
<organism evidence="8 9">
    <name type="scientific">Monoglobus pectinilyticus</name>
    <dbReference type="NCBI Taxonomy" id="1981510"/>
    <lineage>
        <taxon>Bacteria</taxon>
        <taxon>Bacillati</taxon>
        <taxon>Bacillota</taxon>
        <taxon>Clostridia</taxon>
        <taxon>Monoglobales</taxon>
        <taxon>Monoglobaceae</taxon>
        <taxon>Monoglobus</taxon>
    </lineage>
</organism>
<feature type="compositionally biased region" description="Low complexity" evidence="5">
    <location>
        <begin position="979"/>
        <end position="1016"/>
    </location>
</feature>
<keyword evidence="9" id="KW-1185">Reference proteome</keyword>
<feature type="signal peptide" evidence="6">
    <location>
        <begin position="1"/>
        <end position="29"/>
    </location>
</feature>
<dbReference type="PANTHER" id="PTHR31321">
    <property type="entry name" value="ACYL-COA THIOESTER HYDROLASE YBHC-RELATED"/>
    <property type="match status" value="1"/>
</dbReference>
<feature type="region of interest" description="Disordered" evidence="5">
    <location>
        <begin position="477"/>
        <end position="509"/>
    </location>
</feature>
<feature type="compositionally biased region" description="Gly residues" evidence="5">
    <location>
        <begin position="290"/>
        <end position="299"/>
    </location>
</feature>
<protein>
    <submittedName>
        <fullName evidence="8">Pectinesterase family 8 / S-layer domain-containing protein</fullName>
    </submittedName>
</protein>
<evidence type="ECO:0000313" key="8">
    <source>
        <dbReference type="EMBL" id="AUO19003.1"/>
    </source>
</evidence>
<feature type="region of interest" description="Disordered" evidence="5">
    <location>
        <begin position="1080"/>
        <end position="1101"/>
    </location>
</feature>
<keyword evidence="3" id="KW-0378">Hydrolase</keyword>
<evidence type="ECO:0000313" key="9">
    <source>
        <dbReference type="Proteomes" id="UP000235589"/>
    </source>
</evidence>
<feature type="chain" id="PRO_5014940652" evidence="6">
    <location>
        <begin position="30"/>
        <end position="1807"/>
    </location>
</feature>
<comment type="similarity">
    <text evidence="1">Belongs to the pectinesterase family.</text>
</comment>
<evidence type="ECO:0000256" key="2">
    <source>
        <dbReference type="ARBA" id="ARBA00022737"/>
    </source>
</evidence>
<dbReference type="Gene3D" id="2.60.40.4270">
    <property type="entry name" value="Listeria-Bacteroides repeat domain"/>
    <property type="match status" value="1"/>
</dbReference>
<feature type="domain" description="SLH" evidence="7">
    <location>
        <begin position="85"/>
        <end position="148"/>
    </location>
</feature>
<dbReference type="InterPro" id="IPR000070">
    <property type="entry name" value="Pectinesterase_cat"/>
</dbReference>
<dbReference type="OrthoDB" id="5845122at2"/>
<feature type="region of interest" description="Disordered" evidence="5">
    <location>
        <begin position="270"/>
        <end position="302"/>
    </location>
</feature>
<feature type="compositionally biased region" description="Low complexity" evidence="5">
    <location>
        <begin position="403"/>
        <end position="420"/>
    </location>
</feature>
<dbReference type="InterPro" id="IPR042229">
    <property type="entry name" value="Listeria/Bacterioides_rpt_sf"/>
</dbReference>
<sequence length="1807" mass="191024">MRKLRSGISAILVIAMIMTTLGMATVVSAAEYQDTQGHWAESYINKWSDNGVIQGDGGYFRPDDAITRGEVAQVTQNLIGYVNKATNTFTDVAASDWYSDAILRLVEAGVLTGNGDGTMSPNNYMTREEAMTMLARAFGLQVQNSNAGITQYADYQNISDFATGYVGVMTSSGYIGGYEDGTIRPKDYISRAEFVKIIDNMIKLYITEAGTYGPEYVGGLIIIKTGGVTLSGIVAKGVVVSGQASGDVTITGSQISGNVVNLSANANVKSNTDNVVNPNDETKPNNTIIGGNGGSGSGSNGSPTSTVTVKFYNGSSLYKSVSVTKNTYLSSAKRPADPTMDGKEFVGWYMSKEQADKADTISPFNFDTTKITKAMSFYAGYIESTKPTSTPAVTGSPAPTADPSKPTATAAPVPSATAAPVPTATALPVPTATTAPVPTATSEAVPTAMPTQNPDVTYSVKVAEGITGGTLKIVKQAEPSKPTVEPSKPTVEPTEPTDAPATATPETPVTGATDFAVKVDTPSAAGSVYTNDDNISVTGTFGTTIVEYTENNEPATKMIGGKPFTHNMQVRLAANPSDPLQEQSGSTALIIAPKKDGKFTIYYRRQVTNGDPDVMSAGDGKDIKLSQNDNGSYSQVSGVMEMPEINDEKTYAFGTQTFDLSAGSEYLLWARGTTGTLYGYSYEPLASAAAAEVSAAETEDLVDSLDGLKAGDKVTVKAVAEFAAESIKVFTSPETTVTEVSGNPGYYTFEMPASDTIVNAQFGEAAATATPKPEPVSHKAVLNVEGGTGTLETSKAVTADSEAVLAEDSEYSANIVKNVIDGVHEWTFENNTGSEITVGEIFSNEGLTVFADSSNTIKIGLNNDIVMRGSGFADGDASYRAIRIVMPVTGKVTVEAFTMRADGNGGVYVKAGADGEDEEVLTSTEEDGKNTISGTTAGAIAAGTDVYIYSPIPFNYVRVAVTPDGDTPAEPTATAGTVPTAEPSATAAPTEAPTAEPSATAAPTEAPTADPTAAPTLQPNEYEFLTGATVIVNTKPNNAGDVANITVTGKDGSNITVSNASFVMPDQDVTVSVVYATPSEPTATPAEPSASPSVSTATPNPNLPNDIIWRVDDPEVSQALEAYSANNGAEAVAAGVAEVGPNQVFERNKNVKYTHTNGVEYNFTKSLKAGSGNQTNRYVKITPETSCTVTVVFDGNGGEGRTQYISQSGNVIGSAVCDKGVSTVTADVSKDDLSPVYTYGGGSNKNVYAVFIEYYDETPDKTITGNVTNSTGLDLSAAKIVFTNVNDNTDVVTVDYAEAYEATLTKGETYSISVQGVDSVCPTTLTNTVTVNKNRYEQSHDIKFVKIEDVEVTGTLYTTFSDDMRNQNEVYTGFDAVKIAFTKQGEAAPYDEVTVNSDGTFAAKLLTNEVYDVTVVEGPSGYTISNLSTSYELPGGEENPSKNVLLIKNDVDVPYTDTLYVGADKEYKTVNEAVSAVRMMADKGDKPVTIVIDPGTYKGQVIIDQSNITLKSADESNRPIITSYYGIGYVYYSLNGGFYNADYAAAKISKGVASKWGPTLYITDKGSGFLAENIDFENTFNQYVTEEELADGVEMNEKMFERKAGVDVTTKNSTERAAAVATEGMNSEFYRCKIVSSQDTLYTGSTGYFKECEIYGNTDYIFGGNSVAFDNCDLVWYGYSDVESGGHIAASKTSSVTDPGYFFNNCTIKKNSMPGMKFAKGDFGRNWGGANSAMFFNNTTLDGVEKPGSWATMGGELSLSRVFINYVHNAGETTDLTVGTDNPNGVAEKIPTVEDYVGDWTPVHYTK</sequence>
<dbReference type="GO" id="GO:0030599">
    <property type="term" value="F:pectinesterase activity"/>
    <property type="evidence" value="ECO:0007669"/>
    <property type="project" value="InterPro"/>
</dbReference>
<evidence type="ECO:0000259" key="7">
    <source>
        <dbReference type="PROSITE" id="PS51272"/>
    </source>
</evidence>
<accession>A0A2K9P163</accession>
<dbReference type="Pfam" id="PF00395">
    <property type="entry name" value="SLH"/>
    <property type="match status" value="3"/>
</dbReference>
<dbReference type="Proteomes" id="UP000235589">
    <property type="component" value="Chromosome"/>
</dbReference>
<evidence type="ECO:0000256" key="3">
    <source>
        <dbReference type="ARBA" id="ARBA00022801"/>
    </source>
</evidence>
<dbReference type="Pfam" id="PF01095">
    <property type="entry name" value="Pectinesterase"/>
    <property type="match status" value="1"/>
</dbReference>
<evidence type="ECO:0000256" key="5">
    <source>
        <dbReference type="SAM" id="MobiDB-lite"/>
    </source>
</evidence>
<dbReference type="SUPFAM" id="SSF51126">
    <property type="entry name" value="Pectin lyase-like"/>
    <property type="match status" value="1"/>
</dbReference>
<dbReference type="PANTHER" id="PTHR31321:SF57">
    <property type="entry name" value="PECTINESTERASE 53-RELATED"/>
    <property type="match status" value="1"/>
</dbReference>
<feature type="domain" description="SLH" evidence="7">
    <location>
        <begin position="27"/>
        <end position="84"/>
    </location>
</feature>
<dbReference type="InterPro" id="IPR011050">
    <property type="entry name" value="Pectin_lyase_fold/virulence"/>
</dbReference>
<evidence type="ECO:0000256" key="1">
    <source>
        <dbReference type="ARBA" id="ARBA00008891"/>
    </source>
</evidence>
<keyword evidence="4" id="KW-0063">Aspartyl esterase</keyword>
<feature type="region of interest" description="Disordered" evidence="5">
    <location>
        <begin position="386"/>
        <end position="420"/>
    </location>
</feature>
<dbReference type="GeneID" id="98062247"/>
<reference evidence="8 9" key="1">
    <citation type="submission" date="2017-04" db="EMBL/GenBank/DDBJ databases">
        <title>Monoglobus pectinilyticus 14 draft genome.</title>
        <authorList>
            <person name="Kim C."/>
            <person name="Rosendale D.I."/>
            <person name="Kelly W.J."/>
            <person name="Tannock G.W."/>
            <person name="Patchett M.L."/>
            <person name="Jordens J.Z."/>
        </authorList>
    </citation>
    <scope>NUCLEOTIDE SEQUENCE [LARGE SCALE GENOMIC DNA]</scope>
    <source>
        <strain evidence="8 9">14</strain>
    </source>
</reference>
<gene>
    <name evidence="8" type="ORF">B9O19_00826</name>
</gene>
<dbReference type="GO" id="GO:0030313">
    <property type="term" value="C:cell envelope"/>
    <property type="evidence" value="ECO:0007669"/>
    <property type="project" value="UniProtKB-SubCell"/>
</dbReference>
<feature type="region of interest" description="Disordered" evidence="5">
    <location>
        <begin position="965"/>
        <end position="1016"/>
    </location>
</feature>
<dbReference type="Gene3D" id="2.160.20.10">
    <property type="entry name" value="Single-stranded right-handed beta-helix, Pectin lyase-like"/>
    <property type="match status" value="1"/>
</dbReference>